<dbReference type="AlphaFoldDB" id="A0A4Y7SFQ4"/>
<evidence type="ECO:0000256" key="1">
    <source>
        <dbReference type="SAM" id="MobiDB-lite"/>
    </source>
</evidence>
<evidence type="ECO:0000313" key="3">
    <source>
        <dbReference type="Proteomes" id="UP000298030"/>
    </source>
</evidence>
<name>A0A4Y7SFQ4_COPMI</name>
<feature type="region of interest" description="Disordered" evidence="1">
    <location>
        <begin position="70"/>
        <end position="102"/>
    </location>
</feature>
<feature type="compositionally biased region" description="Basic and acidic residues" evidence="1">
    <location>
        <begin position="72"/>
        <end position="84"/>
    </location>
</feature>
<comment type="caution">
    <text evidence="2">The sequence shown here is derived from an EMBL/GenBank/DDBJ whole genome shotgun (WGS) entry which is preliminary data.</text>
</comment>
<evidence type="ECO:0000313" key="2">
    <source>
        <dbReference type="EMBL" id="TEB20523.1"/>
    </source>
</evidence>
<gene>
    <name evidence="2" type="ORF">FA13DRAFT_1779787</name>
</gene>
<organism evidence="2 3">
    <name type="scientific">Coprinellus micaceus</name>
    <name type="common">Glistening ink-cap mushroom</name>
    <name type="synonym">Coprinus micaceus</name>
    <dbReference type="NCBI Taxonomy" id="71717"/>
    <lineage>
        <taxon>Eukaryota</taxon>
        <taxon>Fungi</taxon>
        <taxon>Dikarya</taxon>
        <taxon>Basidiomycota</taxon>
        <taxon>Agaricomycotina</taxon>
        <taxon>Agaricomycetes</taxon>
        <taxon>Agaricomycetidae</taxon>
        <taxon>Agaricales</taxon>
        <taxon>Agaricineae</taxon>
        <taxon>Psathyrellaceae</taxon>
        <taxon>Coprinellus</taxon>
    </lineage>
</organism>
<proteinExistence type="predicted"/>
<feature type="compositionally biased region" description="Gly residues" evidence="1">
    <location>
        <begin position="85"/>
        <end position="100"/>
    </location>
</feature>
<accession>A0A4Y7SFQ4</accession>
<reference evidence="2 3" key="1">
    <citation type="journal article" date="2019" name="Nat. Ecol. Evol.">
        <title>Megaphylogeny resolves global patterns of mushroom evolution.</title>
        <authorList>
            <person name="Varga T."/>
            <person name="Krizsan K."/>
            <person name="Foldi C."/>
            <person name="Dima B."/>
            <person name="Sanchez-Garcia M."/>
            <person name="Sanchez-Ramirez S."/>
            <person name="Szollosi G.J."/>
            <person name="Szarkandi J.G."/>
            <person name="Papp V."/>
            <person name="Albert L."/>
            <person name="Andreopoulos W."/>
            <person name="Angelini C."/>
            <person name="Antonin V."/>
            <person name="Barry K.W."/>
            <person name="Bougher N.L."/>
            <person name="Buchanan P."/>
            <person name="Buyck B."/>
            <person name="Bense V."/>
            <person name="Catcheside P."/>
            <person name="Chovatia M."/>
            <person name="Cooper J."/>
            <person name="Damon W."/>
            <person name="Desjardin D."/>
            <person name="Finy P."/>
            <person name="Geml J."/>
            <person name="Haridas S."/>
            <person name="Hughes K."/>
            <person name="Justo A."/>
            <person name="Karasinski D."/>
            <person name="Kautmanova I."/>
            <person name="Kiss B."/>
            <person name="Kocsube S."/>
            <person name="Kotiranta H."/>
            <person name="LaButti K.M."/>
            <person name="Lechner B.E."/>
            <person name="Liimatainen K."/>
            <person name="Lipzen A."/>
            <person name="Lukacs Z."/>
            <person name="Mihaltcheva S."/>
            <person name="Morgado L.N."/>
            <person name="Niskanen T."/>
            <person name="Noordeloos M.E."/>
            <person name="Ohm R.A."/>
            <person name="Ortiz-Santana B."/>
            <person name="Ovrebo C."/>
            <person name="Racz N."/>
            <person name="Riley R."/>
            <person name="Savchenko A."/>
            <person name="Shiryaev A."/>
            <person name="Soop K."/>
            <person name="Spirin V."/>
            <person name="Szebenyi C."/>
            <person name="Tomsovsky M."/>
            <person name="Tulloss R.E."/>
            <person name="Uehling J."/>
            <person name="Grigoriev I.V."/>
            <person name="Vagvolgyi C."/>
            <person name="Papp T."/>
            <person name="Martin F.M."/>
            <person name="Miettinen O."/>
            <person name="Hibbett D.S."/>
            <person name="Nagy L.G."/>
        </authorList>
    </citation>
    <scope>NUCLEOTIDE SEQUENCE [LARGE SCALE GENOMIC DNA]</scope>
    <source>
        <strain evidence="2 3">FP101781</strain>
    </source>
</reference>
<feature type="region of interest" description="Disordered" evidence="1">
    <location>
        <begin position="1"/>
        <end position="41"/>
    </location>
</feature>
<keyword evidence="3" id="KW-1185">Reference proteome</keyword>
<protein>
    <submittedName>
        <fullName evidence="2">Uncharacterized protein</fullName>
    </submittedName>
</protein>
<dbReference type="Proteomes" id="UP000298030">
    <property type="component" value="Unassembled WGS sequence"/>
</dbReference>
<sequence length="186" mass="19924">MIAITGVSLDGSGEGRQRTSTTPLREQEGKGGIATIAGVRRQEAEKNKQYLTARILLPPARFLVPRLQLASEEDHDKTQQREGKGSMGGGTKAVEGGAGIGYSHSPRCQETCTASSARDVEGRAMSSAQSKRLLAHLRGFFLVRPYPGTVQEVPPQGDPSPFDIHAGSELHKCPPREIGFIATDFG</sequence>
<dbReference type="EMBL" id="QPFP01000137">
    <property type="protein sequence ID" value="TEB20523.1"/>
    <property type="molecule type" value="Genomic_DNA"/>
</dbReference>